<dbReference type="STRING" id="1077675.BCR22_06800"/>
<organism evidence="3 4">
    <name type="scientific">Enterococcus plantarum</name>
    <dbReference type="NCBI Taxonomy" id="1077675"/>
    <lineage>
        <taxon>Bacteria</taxon>
        <taxon>Bacillati</taxon>
        <taxon>Bacillota</taxon>
        <taxon>Bacilli</taxon>
        <taxon>Lactobacillales</taxon>
        <taxon>Enterococcaceae</taxon>
        <taxon>Enterococcus</taxon>
    </lineage>
</organism>
<evidence type="ECO:0000256" key="1">
    <source>
        <dbReference type="SAM" id="MobiDB-lite"/>
    </source>
</evidence>
<evidence type="ECO:0000313" key="4">
    <source>
        <dbReference type="Proteomes" id="UP000249828"/>
    </source>
</evidence>
<keyword evidence="2" id="KW-0732">Signal</keyword>
<name>A0A2W3YTM2_9ENTE</name>
<dbReference type="AlphaFoldDB" id="A0A2W3YTM2"/>
<protein>
    <recommendedName>
        <fullName evidence="5">WxL domain-containing protein</fullName>
    </recommendedName>
</protein>
<proteinExistence type="predicted"/>
<evidence type="ECO:0000256" key="2">
    <source>
        <dbReference type="SAM" id="SignalP"/>
    </source>
</evidence>
<dbReference type="RefSeq" id="WP_111248606.1">
    <property type="nucleotide sequence ID" value="NZ_PIEU01000111.1"/>
</dbReference>
<feature type="region of interest" description="Disordered" evidence="1">
    <location>
        <begin position="91"/>
        <end position="127"/>
    </location>
</feature>
<feature type="compositionally biased region" description="Low complexity" evidence="1">
    <location>
        <begin position="113"/>
        <end position="127"/>
    </location>
</feature>
<keyword evidence="4" id="KW-1185">Reference proteome</keyword>
<comment type="caution">
    <text evidence="3">The sequence shown here is derived from an EMBL/GenBank/DDBJ whole genome shotgun (WGS) entry which is preliminary data.</text>
</comment>
<feature type="chain" id="PRO_5015881210" description="WxL domain-containing protein" evidence="2">
    <location>
        <begin position="29"/>
        <end position="212"/>
    </location>
</feature>
<feature type="signal peptide" evidence="2">
    <location>
        <begin position="1"/>
        <end position="28"/>
    </location>
</feature>
<dbReference type="EMBL" id="PIEU01000111">
    <property type="protein sequence ID" value="PZL70971.1"/>
    <property type="molecule type" value="Genomic_DNA"/>
</dbReference>
<gene>
    <name evidence="3" type="ORF">CI088_13910</name>
</gene>
<sequence>MKKVLIHVLSCSLLIGSAVIPIANVALANEKEVIQEIRPDSDALILSDEGAGYLDVPEINLDDDFKEYETDVSSPQARAAFLITWKIESKKSSGTSYGPWRKGPSGKGKATLSANNSNTSSRSVSSSISGDYPIGKGKIGASLGITIGQSKTYGVSYSRLIPAGKREQIIFRPVYKLTKIKQRKYLAGTKTNTTQTAMVKSFSHWDYSFKSI</sequence>
<evidence type="ECO:0000313" key="3">
    <source>
        <dbReference type="EMBL" id="PZL70971.1"/>
    </source>
</evidence>
<evidence type="ECO:0008006" key="5">
    <source>
        <dbReference type="Google" id="ProtNLM"/>
    </source>
</evidence>
<reference evidence="3 4" key="1">
    <citation type="submission" date="2017-11" db="EMBL/GenBank/DDBJ databases">
        <title>Draft genome sequence of Enterococcus plantarum TRW2 strain isolated from lettuce.</title>
        <authorList>
            <person name="Kim E.B."/>
            <person name="Marco M.L."/>
            <person name="Williams T.R."/>
            <person name="You I.H."/>
        </authorList>
    </citation>
    <scope>NUCLEOTIDE SEQUENCE [LARGE SCALE GENOMIC DNA]</scope>
    <source>
        <strain evidence="3 4">TRW2</strain>
    </source>
</reference>
<dbReference type="Proteomes" id="UP000249828">
    <property type="component" value="Unassembled WGS sequence"/>
</dbReference>
<accession>A0A2W3YTM2</accession>